<keyword evidence="2" id="KW-1185">Reference proteome</keyword>
<evidence type="ECO:0000313" key="2">
    <source>
        <dbReference type="Proteomes" id="UP001556367"/>
    </source>
</evidence>
<accession>A0ABR3JZA2</accession>
<dbReference type="Gene3D" id="3.80.10.10">
    <property type="entry name" value="Ribonuclease Inhibitor"/>
    <property type="match status" value="1"/>
</dbReference>
<protein>
    <recommendedName>
        <fullName evidence="3">F-box domain-containing protein</fullName>
    </recommendedName>
</protein>
<evidence type="ECO:0000313" key="1">
    <source>
        <dbReference type="EMBL" id="KAL0960463.1"/>
    </source>
</evidence>
<evidence type="ECO:0008006" key="3">
    <source>
        <dbReference type="Google" id="ProtNLM"/>
    </source>
</evidence>
<name>A0ABR3JZA2_9AGAR</name>
<sequence length="560" mass="62465">MNTEQINLSPQYHSIPILSPNSLSMHRCLLVEDILNIIFDYISPVHPLSLFSTNPHLWPQPEQQDLSSLANIALTCRALSEPALDRLWSELYGLCPLLRLFPEDAWERHAEAGYMRFANFTNEFVFLRELQEGDWTRFNHYAKKVRVQNISFPTSASRTPSAYLEPALRVLSRHGPTSGLLPQLHSLKWDCNALWEMHYFSLFVSPTITALDFTLRQVSITDGETCLRDFLPSIPASFPKLHTFGVTAIAEERFPPLLLPSFPITEQSFESLTALHIHAQLPSPSALETIGSMPRLETLAIDIPTFPTPSFTPESLCFSSLRELYLIATEGGRMAASFIDALRTVKLKALTIESCVGLTHTDTLLLCRSVSRFRALLTFALFEVAYGSRAHTSDAFSVEVFEPIFHLKTITALSIDVFKFAICDADLTTIASSFPALRVLSIACSSFNSSMTLHGMSALAEHCPHLSSLVLGYLDTEIEPIAPQSKTKAQNFSLSYFESESEIEGDPEYVASVLAAWFPRLRTVACRYLDVDDKWGRVQDLLMASPGSLGLSSPSCDADR</sequence>
<gene>
    <name evidence="1" type="ORF">HGRIS_005506</name>
</gene>
<dbReference type="Proteomes" id="UP001556367">
    <property type="component" value="Unassembled WGS sequence"/>
</dbReference>
<dbReference type="InterPro" id="IPR032675">
    <property type="entry name" value="LRR_dom_sf"/>
</dbReference>
<reference evidence="2" key="1">
    <citation type="submission" date="2024-06" db="EMBL/GenBank/DDBJ databases">
        <title>Multi-omics analyses provide insights into the biosynthesis of the anticancer antibiotic pleurotin in Hohenbuehelia grisea.</title>
        <authorList>
            <person name="Weaver J.A."/>
            <person name="Alberti F."/>
        </authorList>
    </citation>
    <scope>NUCLEOTIDE SEQUENCE [LARGE SCALE GENOMIC DNA]</scope>
    <source>
        <strain evidence="2">T-177</strain>
    </source>
</reference>
<dbReference type="EMBL" id="JASNQZ010000001">
    <property type="protein sequence ID" value="KAL0960463.1"/>
    <property type="molecule type" value="Genomic_DNA"/>
</dbReference>
<organism evidence="1 2">
    <name type="scientific">Hohenbuehelia grisea</name>
    <dbReference type="NCBI Taxonomy" id="104357"/>
    <lineage>
        <taxon>Eukaryota</taxon>
        <taxon>Fungi</taxon>
        <taxon>Dikarya</taxon>
        <taxon>Basidiomycota</taxon>
        <taxon>Agaricomycotina</taxon>
        <taxon>Agaricomycetes</taxon>
        <taxon>Agaricomycetidae</taxon>
        <taxon>Agaricales</taxon>
        <taxon>Pleurotineae</taxon>
        <taxon>Pleurotaceae</taxon>
        <taxon>Hohenbuehelia</taxon>
    </lineage>
</organism>
<dbReference type="SUPFAM" id="SSF52047">
    <property type="entry name" value="RNI-like"/>
    <property type="match status" value="1"/>
</dbReference>
<proteinExistence type="predicted"/>
<comment type="caution">
    <text evidence="1">The sequence shown here is derived from an EMBL/GenBank/DDBJ whole genome shotgun (WGS) entry which is preliminary data.</text>
</comment>